<accession>A0A6A4HW58</accession>
<proteinExistence type="predicted"/>
<protein>
    <submittedName>
        <fullName evidence="2">Uncharacterized protein</fullName>
    </submittedName>
</protein>
<dbReference type="AlphaFoldDB" id="A0A6A4HW58"/>
<evidence type="ECO:0000313" key="2">
    <source>
        <dbReference type="EMBL" id="KAE9402141.1"/>
    </source>
</evidence>
<feature type="region of interest" description="Disordered" evidence="1">
    <location>
        <begin position="55"/>
        <end position="95"/>
    </location>
</feature>
<evidence type="ECO:0000313" key="3">
    <source>
        <dbReference type="Proteomes" id="UP000799118"/>
    </source>
</evidence>
<organism evidence="2 3">
    <name type="scientific">Gymnopus androsaceus JB14</name>
    <dbReference type="NCBI Taxonomy" id="1447944"/>
    <lineage>
        <taxon>Eukaryota</taxon>
        <taxon>Fungi</taxon>
        <taxon>Dikarya</taxon>
        <taxon>Basidiomycota</taxon>
        <taxon>Agaricomycotina</taxon>
        <taxon>Agaricomycetes</taxon>
        <taxon>Agaricomycetidae</taxon>
        <taxon>Agaricales</taxon>
        <taxon>Marasmiineae</taxon>
        <taxon>Omphalotaceae</taxon>
        <taxon>Gymnopus</taxon>
    </lineage>
</organism>
<feature type="compositionally biased region" description="Basic residues" evidence="1">
    <location>
        <begin position="76"/>
        <end position="85"/>
    </location>
</feature>
<keyword evidence="3" id="KW-1185">Reference proteome</keyword>
<dbReference type="Proteomes" id="UP000799118">
    <property type="component" value="Unassembled WGS sequence"/>
</dbReference>
<dbReference type="PROSITE" id="PS51257">
    <property type="entry name" value="PROKAR_LIPOPROTEIN"/>
    <property type="match status" value="1"/>
</dbReference>
<name>A0A6A4HW58_9AGAR</name>
<sequence length="182" mass="20689">MAGRPVVYYATPPQDPQSTGISGSSCWLSPYCFYDLAPLYAWWYKFKEAEIEAESDNSLPSKTVPEGTARAGKSTREKRKHKKQRQQVAAQSNSKSKPLLQKVILMHQGTNTIAVVMESLQRFYTVQQQVMKIGQEMETELQDFSKTLDCMVSYCNWMHGLHQMAYAFVAIMLPVYKAMASL</sequence>
<dbReference type="EMBL" id="ML769438">
    <property type="protein sequence ID" value="KAE9402141.1"/>
    <property type="molecule type" value="Genomic_DNA"/>
</dbReference>
<evidence type="ECO:0000256" key="1">
    <source>
        <dbReference type="SAM" id="MobiDB-lite"/>
    </source>
</evidence>
<reference evidence="2" key="1">
    <citation type="journal article" date="2019" name="Environ. Microbiol.">
        <title>Fungal ecological strategies reflected in gene transcription - a case study of two litter decomposers.</title>
        <authorList>
            <person name="Barbi F."/>
            <person name="Kohler A."/>
            <person name="Barry K."/>
            <person name="Baskaran P."/>
            <person name="Daum C."/>
            <person name="Fauchery L."/>
            <person name="Ihrmark K."/>
            <person name="Kuo A."/>
            <person name="LaButti K."/>
            <person name="Lipzen A."/>
            <person name="Morin E."/>
            <person name="Grigoriev I.V."/>
            <person name="Henrissat B."/>
            <person name="Lindahl B."/>
            <person name="Martin F."/>
        </authorList>
    </citation>
    <scope>NUCLEOTIDE SEQUENCE</scope>
    <source>
        <strain evidence="2">JB14</strain>
    </source>
</reference>
<gene>
    <name evidence="2" type="ORF">BT96DRAFT_937436</name>
</gene>